<comment type="caution">
    <text evidence="1">The sequence shown here is derived from an EMBL/GenBank/DDBJ whole genome shotgun (WGS) entry which is preliminary data.</text>
</comment>
<proteinExistence type="predicted"/>
<sequence>MQFSTWASLYGYKVFPIVHLLVGEKYYLLHVVYHSLIARGW</sequence>
<dbReference type="AlphaFoldDB" id="C3JAV2"/>
<dbReference type="STRING" id="553175.POREN0001_0344"/>
<name>C3JAV2_POREA</name>
<accession>C3JAV2</accession>
<evidence type="ECO:0000313" key="2">
    <source>
        <dbReference type="Proteomes" id="UP000004295"/>
    </source>
</evidence>
<evidence type="ECO:0000313" key="1">
    <source>
        <dbReference type="EMBL" id="EEN82625.1"/>
    </source>
</evidence>
<keyword evidence="2" id="KW-1185">Reference proteome</keyword>
<organism evidence="1 2">
    <name type="scientific">Porphyromonas endodontalis (strain ATCC 35406 / DSM 24491 / JCM 8526 / CCUG 16442 / BCRC 14492 / NCTC 13058 / HG 370)</name>
    <name type="common">Bacteroides endodontalis</name>
    <dbReference type="NCBI Taxonomy" id="553175"/>
    <lineage>
        <taxon>Bacteria</taxon>
        <taxon>Pseudomonadati</taxon>
        <taxon>Bacteroidota</taxon>
        <taxon>Bacteroidia</taxon>
        <taxon>Bacteroidales</taxon>
        <taxon>Porphyromonadaceae</taxon>
        <taxon>Porphyromonas</taxon>
    </lineage>
</organism>
<reference evidence="1 2" key="1">
    <citation type="submission" date="2009-04" db="EMBL/GenBank/DDBJ databases">
        <authorList>
            <person name="Sebastian Y."/>
            <person name="Madupu R."/>
            <person name="Durkin A.S."/>
            <person name="Torralba M."/>
            <person name="Methe B."/>
            <person name="Sutton G.G."/>
            <person name="Strausberg R.L."/>
            <person name="Nelson K.E."/>
        </authorList>
    </citation>
    <scope>NUCLEOTIDE SEQUENCE [LARGE SCALE GENOMIC DNA]</scope>
    <source>
        <strain evidence="2">ATCC 35406 / BCRC 14492 / JCM 8526 / NCTC 13058 / HG 370</strain>
    </source>
</reference>
<dbReference type="Proteomes" id="UP000004295">
    <property type="component" value="Unassembled WGS sequence"/>
</dbReference>
<dbReference type="EMBL" id="ACNN01000020">
    <property type="protein sequence ID" value="EEN82625.1"/>
    <property type="molecule type" value="Genomic_DNA"/>
</dbReference>
<protein>
    <submittedName>
        <fullName evidence="1">Uncharacterized protein</fullName>
    </submittedName>
</protein>
<gene>
    <name evidence="1" type="ORF">POREN0001_0344</name>
</gene>